<accession>A0AA39ZQG3</accession>
<organism evidence="1 2">
    <name type="scientific">Apiosordaria backusii</name>
    <dbReference type="NCBI Taxonomy" id="314023"/>
    <lineage>
        <taxon>Eukaryota</taxon>
        <taxon>Fungi</taxon>
        <taxon>Dikarya</taxon>
        <taxon>Ascomycota</taxon>
        <taxon>Pezizomycotina</taxon>
        <taxon>Sordariomycetes</taxon>
        <taxon>Sordariomycetidae</taxon>
        <taxon>Sordariales</taxon>
        <taxon>Lasiosphaeriaceae</taxon>
        <taxon>Apiosordaria</taxon>
    </lineage>
</organism>
<protein>
    <submittedName>
        <fullName evidence="1">Uncharacterized protein</fullName>
    </submittedName>
</protein>
<gene>
    <name evidence="1" type="ORF">B0T21DRAFT_455804</name>
</gene>
<evidence type="ECO:0000313" key="2">
    <source>
        <dbReference type="Proteomes" id="UP001172159"/>
    </source>
</evidence>
<dbReference type="Proteomes" id="UP001172159">
    <property type="component" value="Unassembled WGS sequence"/>
</dbReference>
<dbReference type="EMBL" id="JAUKTV010000027">
    <property type="protein sequence ID" value="KAK0701535.1"/>
    <property type="molecule type" value="Genomic_DNA"/>
</dbReference>
<name>A0AA39ZQG3_9PEZI</name>
<evidence type="ECO:0000313" key="1">
    <source>
        <dbReference type="EMBL" id="KAK0701535.1"/>
    </source>
</evidence>
<proteinExistence type="predicted"/>
<dbReference type="AlphaFoldDB" id="A0AA39ZQG3"/>
<reference evidence="1" key="1">
    <citation type="submission" date="2023-06" db="EMBL/GenBank/DDBJ databases">
        <title>Genome-scale phylogeny and comparative genomics of the fungal order Sordariales.</title>
        <authorList>
            <consortium name="Lawrence Berkeley National Laboratory"/>
            <person name="Hensen N."/>
            <person name="Bonometti L."/>
            <person name="Westerberg I."/>
            <person name="Brannstrom I.O."/>
            <person name="Guillou S."/>
            <person name="Cros-Aarteil S."/>
            <person name="Calhoun S."/>
            <person name="Haridas S."/>
            <person name="Kuo A."/>
            <person name="Mondo S."/>
            <person name="Pangilinan J."/>
            <person name="Riley R."/>
            <person name="Labutti K."/>
            <person name="Andreopoulos B."/>
            <person name="Lipzen A."/>
            <person name="Chen C."/>
            <person name="Yanf M."/>
            <person name="Daum C."/>
            <person name="Ng V."/>
            <person name="Clum A."/>
            <person name="Steindorff A."/>
            <person name="Ohm R."/>
            <person name="Martin F."/>
            <person name="Silar P."/>
            <person name="Natvig D."/>
            <person name="Lalanne C."/>
            <person name="Gautier V."/>
            <person name="Ament-Velasquez S.L."/>
            <person name="Kruys A."/>
            <person name="Hutchinson M.I."/>
            <person name="Powell A.J."/>
            <person name="Barry K."/>
            <person name="Miller A.N."/>
            <person name="Grigoriev I.V."/>
            <person name="Debuchy R."/>
            <person name="Gladieux P."/>
            <person name="Thoren M.H."/>
            <person name="Johannesson H."/>
        </authorList>
    </citation>
    <scope>NUCLEOTIDE SEQUENCE</scope>
    <source>
        <strain evidence="1">CBS 540.89</strain>
    </source>
</reference>
<keyword evidence="2" id="KW-1185">Reference proteome</keyword>
<sequence length="220" mass="24537">MAQPVGSARCDVATIGQEISMFAAVLGQISATLETPSTAQFSSEAVNTASWITDRAEAIFRELEEIISSLTPATGADNEKALASMSIAKRVKTLEEALEDARSRFAGDIARERKVADEALHSRVQLQRDLDWETARFTEERKVCARLQDELQEEVTRTATERKSKENLQAELKEGEIRHSPELNSAAAKLDAELKIKELLQAELEQEKERWKKVIQLLNG</sequence>
<comment type="caution">
    <text evidence="1">The sequence shown here is derived from an EMBL/GenBank/DDBJ whole genome shotgun (WGS) entry which is preliminary data.</text>
</comment>